<dbReference type="EMBL" id="CP002305">
    <property type="protein sequence ID" value="ADQ18908.1"/>
    <property type="molecule type" value="Genomic_DNA"/>
</dbReference>
<protein>
    <recommendedName>
        <fullName evidence="3">Surface antigen (D15)</fullName>
    </recommendedName>
</protein>
<evidence type="ECO:0000313" key="2">
    <source>
        <dbReference type="Proteomes" id="UP000007435"/>
    </source>
</evidence>
<dbReference type="eggNOG" id="COG4775">
    <property type="taxonomic scope" value="Bacteria"/>
</dbReference>
<dbReference type="STRING" id="649349.Lbys_3247"/>
<dbReference type="Proteomes" id="UP000007435">
    <property type="component" value="Chromosome"/>
</dbReference>
<organism evidence="1 2">
    <name type="scientific">Leadbetterella byssophila (strain DSM 17132 / JCM 16389 / KACC 11308 / NBRC 106382 / 4M15)</name>
    <dbReference type="NCBI Taxonomy" id="649349"/>
    <lineage>
        <taxon>Bacteria</taxon>
        <taxon>Pseudomonadati</taxon>
        <taxon>Bacteroidota</taxon>
        <taxon>Cytophagia</taxon>
        <taxon>Cytophagales</taxon>
        <taxon>Leadbetterellaceae</taxon>
        <taxon>Leadbetterella</taxon>
    </lineage>
</organism>
<dbReference type="KEGG" id="lby:Lbys_3247"/>
<sequence>MTKSLLIIGFCFLCFTLRGQDNLSQAEKDSIRYTRIKERMYKKKITRELYQLFFRDVYNQRKSKGSEVTKVESNPFDAVRGKTIREIYVKQLDVMGASVYDTSRTGNKLQRFMSDHLHINTQEKTLRKNMLLFKEGDKIDPLLMKENERILRQSTVLLDARLVPINEDEEGVDVMVIVQDVWPILPEGSFSGLDNFGVGFTNQNVKGWTHSSTNIVRWRGRDTLQRLGFRSIYTVPYIKRSYISGQAGFIWERDLKHQYLKFEKPFVTVETKYAGSFDMGFHEVREYKKKTDNLDSTLIYPVQRAYLDMWGGRAFKLGKSDENQTKRLVFASRFYSYAYLKRPEVSADSNRAYWNQTNLLFSVGFSNRNYRRDVLIFGFGRTEDVPIGSMVTATVGRSRTEFGTRGYAGIRMSKGGYLPRQYGYLYGLVDMGSFLKAGEPHQGVLNVSANYFTPLMRLGLSQVRQFMNLRYTKGFNRDPLEYINLTDKYGIRGVNSDRLIGKKRLNLGLETVLFTPGSFLGFRGAHFAYVDLGLISDAGKVWRGPLYHAYGLGIRLRNEHLTFNTIELRLSYYPNVPALSSPFRVGVSGATSLQLMDFDISAPDIVPLR</sequence>
<gene>
    <name evidence="1" type="ordered locus">Lbys_3247</name>
</gene>
<evidence type="ECO:0000313" key="1">
    <source>
        <dbReference type="EMBL" id="ADQ18908.1"/>
    </source>
</evidence>
<dbReference type="HOGENOM" id="CLU_029186_0_0_10"/>
<evidence type="ECO:0008006" key="3">
    <source>
        <dbReference type="Google" id="ProtNLM"/>
    </source>
</evidence>
<name>E4RVZ8_LEAB4</name>
<proteinExistence type="predicted"/>
<reference key="1">
    <citation type="submission" date="2010-11" db="EMBL/GenBank/DDBJ databases">
        <title>The complete genome of Leadbetterella byssophila DSM 17132.</title>
        <authorList>
            <consortium name="US DOE Joint Genome Institute (JGI-PGF)"/>
            <person name="Lucas S."/>
            <person name="Copeland A."/>
            <person name="Lapidus A."/>
            <person name="Glavina del Rio T."/>
            <person name="Dalin E."/>
            <person name="Tice H."/>
            <person name="Bruce D."/>
            <person name="Goodwin L."/>
            <person name="Pitluck S."/>
            <person name="Kyrpides N."/>
            <person name="Mavromatis K."/>
            <person name="Ivanova N."/>
            <person name="Teshima H."/>
            <person name="Brettin T."/>
            <person name="Detter J.C."/>
            <person name="Han C."/>
            <person name="Tapia R."/>
            <person name="Land M."/>
            <person name="Hauser L."/>
            <person name="Markowitz V."/>
            <person name="Cheng J.-F."/>
            <person name="Hugenholtz P."/>
            <person name="Woyke T."/>
            <person name="Wu D."/>
            <person name="Tindall B."/>
            <person name="Pomrenke H.G."/>
            <person name="Brambilla E."/>
            <person name="Klenk H.-P."/>
            <person name="Eisen J.A."/>
        </authorList>
    </citation>
    <scope>NUCLEOTIDE SEQUENCE [LARGE SCALE GENOMIC DNA]</scope>
    <source>
        <strain>DSM 17132</strain>
    </source>
</reference>
<accession>E4RVZ8</accession>
<reference evidence="1 2" key="2">
    <citation type="journal article" date="2011" name="Stand. Genomic Sci.">
        <title>Complete genome sequence of Leadbetterella byssophila type strain (4M15).</title>
        <authorList>
            <person name="Abt B."/>
            <person name="Teshima H."/>
            <person name="Lucas S."/>
            <person name="Lapidus A."/>
            <person name="Del Rio T.G."/>
            <person name="Nolan M."/>
            <person name="Tice H."/>
            <person name="Cheng J.F."/>
            <person name="Pitluck S."/>
            <person name="Liolios K."/>
            <person name="Pagani I."/>
            <person name="Ivanova N."/>
            <person name="Mavromatis K."/>
            <person name="Pati A."/>
            <person name="Tapia R."/>
            <person name="Han C."/>
            <person name="Goodwin L."/>
            <person name="Chen A."/>
            <person name="Palaniappan K."/>
            <person name="Land M."/>
            <person name="Hauser L."/>
            <person name="Chang Y.J."/>
            <person name="Jeffries C.D."/>
            <person name="Rohde M."/>
            <person name="Goker M."/>
            <person name="Tindall B.J."/>
            <person name="Detter J.C."/>
            <person name="Woyke T."/>
            <person name="Bristow J."/>
            <person name="Eisen J.A."/>
            <person name="Markowitz V."/>
            <person name="Hugenholtz P."/>
            <person name="Klenk H.P."/>
            <person name="Kyrpides N.C."/>
        </authorList>
    </citation>
    <scope>NUCLEOTIDE SEQUENCE [LARGE SCALE GENOMIC DNA]</scope>
    <source>
        <strain evidence="2">DSM 17132 / JCM 16389 / KACC 11308 / NBRC 106382 / 4M15</strain>
    </source>
</reference>
<dbReference type="AlphaFoldDB" id="E4RVZ8"/>
<keyword evidence="2" id="KW-1185">Reference proteome</keyword>